<organism evidence="1 2">
    <name type="scientific">Pisolithus tinctorius Marx 270</name>
    <dbReference type="NCBI Taxonomy" id="870435"/>
    <lineage>
        <taxon>Eukaryota</taxon>
        <taxon>Fungi</taxon>
        <taxon>Dikarya</taxon>
        <taxon>Basidiomycota</taxon>
        <taxon>Agaricomycotina</taxon>
        <taxon>Agaricomycetes</taxon>
        <taxon>Agaricomycetidae</taxon>
        <taxon>Boletales</taxon>
        <taxon>Sclerodermatineae</taxon>
        <taxon>Pisolithaceae</taxon>
        <taxon>Pisolithus</taxon>
    </lineage>
</organism>
<gene>
    <name evidence="1" type="ORF">M404DRAFT_99379</name>
</gene>
<protein>
    <recommendedName>
        <fullName evidence="3">DDE Tnp4 domain-containing protein</fullName>
    </recommendedName>
</protein>
<evidence type="ECO:0008006" key="3">
    <source>
        <dbReference type="Google" id="ProtNLM"/>
    </source>
</evidence>
<sequence>VTGLMVRHVGECFQQSNDTISWYFKKLLFVFSEPPFYITYVQFLTGEAIHLKIRCNPKFWPYFQNAIGAIDGCHIPVSPPSIIHSNYHNCK</sequence>
<dbReference type="InParanoid" id="A0A0C3NZL0"/>
<dbReference type="OrthoDB" id="2642487at2759"/>
<dbReference type="AlphaFoldDB" id="A0A0C3NZL0"/>
<feature type="non-terminal residue" evidence="1">
    <location>
        <position position="91"/>
    </location>
</feature>
<dbReference type="EMBL" id="KN831995">
    <property type="protein sequence ID" value="KIO00569.1"/>
    <property type="molecule type" value="Genomic_DNA"/>
</dbReference>
<reference evidence="1 2" key="1">
    <citation type="submission" date="2014-04" db="EMBL/GenBank/DDBJ databases">
        <authorList>
            <consortium name="DOE Joint Genome Institute"/>
            <person name="Kuo A."/>
            <person name="Kohler A."/>
            <person name="Costa M.D."/>
            <person name="Nagy L.G."/>
            <person name="Floudas D."/>
            <person name="Copeland A."/>
            <person name="Barry K.W."/>
            <person name="Cichocki N."/>
            <person name="Veneault-Fourrey C."/>
            <person name="LaButti K."/>
            <person name="Lindquist E.A."/>
            <person name="Lipzen A."/>
            <person name="Lundell T."/>
            <person name="Morin E."/>
            <person name="Murat C."/>
            <person name="Sun H."/>
            <person name="Tunlid A."/>
            <person name="Henrissat B."/>
            <person name="Grigoriev I.V."/>
            <person name="Hibbett D.S."/>
            <person name="Martin F."/>
            <person name="Nordberg H.P."/>
            <person name="Cantor M.N."/>
            <person name="Hua S.X."/>
        </authorList>
    </citation>
    <scope>NUCLEOTIDE SEQUENCE [LARGE SCALE GENOMIC DNA]</scope>
    <source>
        <strain evidence="1 2">Marx 270</strain>
    </source>
</reference>
<dbReference type="Proteomes" id="UP000054217">
    <property type="component" value="Unassembled WGS sequence"/>
</dbReference>
<accession>A0A0C3NZL0</accession>
<name>A0A0C3NZL0_PISTI</name>
<reference evidence="2" key="2">
    <citation type="submission" date="2015-01" db="EMBL/GenBank/DDBJ databases">
        <title>Evolutionary Origins and Diversification of the Mycorrhizal Mutualists.</title>
        <authorList>
            <consortium name="DOE Joint Genome Institute"/>
            <consortium name="Mycorrhizal Genomics Consortium"/>
            <person name="Kohler A."/>
            <person name="Kuo A."/>
            <person name="Nagy L.G."/>
            <person name="Floudas D."/>
            <person name="Copeland A."/>
            <person name="Barry K.W."/>
            <person name="Cichocki N."/>
            <person name="Veneault-Fourrey C."/>
            <person name="LaButti K."/>
            <person name="Lindquist E.A."/>
            <person name="Lipzen A."/>
            <person name="Lundell T."/>
            <person name="Morin E."/>
            <person name="Murat C."/>
            <person name="Riley R."/>
            <person name="Ohm R."/>
            <person name="Sun H."/>
            <person name="Tunlid A."/>
            <person name="Henrissat B."/>
            <person name="Grigoriev I.V."/>
            <person name="Hibbett D.S."/>
            <person name="Martin F."/>
        </authorList>
    </citation>
    <scope>NUCLEOTIDE SEQUENCE [LARGE SCALE GENOMIC DNA]</scope>
    <source>
        <strain evidence="2">Marx 270</strain>
    </source>
</reference>
<keyword evidence="2" id="KW-1185">Reference proteome</keyword>
<proteinExistence type="predicted"/>
<dbReference type="HOGENOM" id="CLU_040082_6_1_1"/>
<feature type="non-terminal residue" evidence="1">
    <location>
        <position position="1"/>
    </location>
</feature>
<evidence type="ECO:0000313" key="2">
    <source>
        <dbReference type="Proteomes" id="UP000054217"/>
    </source>
</evidence>
<evidence type="ECO:0000313" key="1">
    <source>
        <dbReference type="EMBL" id="KIO00569.1"/>
    </source>
</evidence>